<feature type="region of interest" description="Disordered" evidence="1">
    <location>
        <begin position="183"/>
        <end position="204"/>
    </location>
</feature>
<evidence type="ECO:0000313" key="2">
    <source>
        <dbReference type="EMBL" id="HJG90900.1"/>
    </source>
</evidence>
<accession>A0A921MUR9</accession>
<protein>
    <submittedName>
        <fullName evidence="2">Uncharacterized protein</fullName>
    </submittedName>
</protein>
<dbReference type="Proteomes" id="UP000742460">
    <property type="component" value="Unassembled WGS sequence"/>
</dbReference>
<dbReference type="EMBL" id="DYUE01000107">
    <property type="protein sequence ID" value="HJG90900.1"/>
    <property type="molecule type" value="Genomic_DNA"/>
</dbReference>
<sequence>MSTADDSPHTRRSLSAAASVLREGTGERVELSSFLDEELAVLLQETGLPGPAIWMPWEEQNPGGVEAGAASVARILRRRRHLVPEALAAELEDREPEIAEEALVTDPTTAGTLVLRRSAVAVTTARRTISVSGEPRELRCYFYHQSVGVTLEEKVTAEGLHSFAVLPTAEVGERLTMLVDPQGVASSDSEMREIPAGTPPEEWGEGIAEGTRHLTQVVTASADSATARSAAFHATDAAVHVAVADSVTAAPDGSTALRIAQVGPESLQDVLDQIVGGGDTAPTDPA</sequence>
<comment type="caution">
    <text evidence="2">The sequence shown here is derived from an EMBL/GenBank/DDBJ whole genome shotgun (WGS) entry which is preliminary data.</text>
</comment>
<proteinExistence type="predicted"/>
<gene>
    <name evidence="2" type="ORF">K8V81_04160</name>
</gene>
<reference evidence="2" key="2">
    <citation type="submission" date="2021-09" db="EMBL/GenBank/DDBJ databases">
        <authorList>
            <person name="Gilroy R."/>
        </authorList>
    </citation>
    <scope>NUCLEOTIDE SEQUENCE</scope>
    <source>
        <strain evidence="2">ChiGjej5B5-22894</strain>
    </source>
</reference>
<dbReference type="AlphaFoldDB" id="A0A921MUR9"/>
<organism evidence="2 3">
    <name type="scientific">Brachybacterium massiliense</name>
    <dbReference type="NCBI Taxonomy" id="1755098"/>
    <lineage>
        <taxon>Bacteria</taxon>
        <taxon>Bacillati</taxon>
        <taxon>Actinomycetota</taxon>
        <taxon>Actinomycetes</taxon>
        <taxon>Micrococcales</taxon>
        <taxon>Dermabacteraceae</taxon>
        <taxon>Brachybacterium</taxon>
    </lineage>
</organism>
<name>A0A921MUR9_9MICO</name>
<reference evidence="2" key="1">
    <citation type="journal article" date="2021" name="PeerJ">
        <title>Extensive microbial diversity within the chicken gut microbiome revealed by metagenomics and culture.</title>
        <authorList>
            <person name="Gilroy R."/>
            <person name="Ravi A."/>
            <person name="Getino M."/>
            <person name="Pursley I."/>
            <person name="Horton D.L."/>
            <person name="Alikhan N.F."/>
            <person name="Baker D."/>
            <person name="Gharbi K."/>
            <person name="Hall N."/>
            <person name="Watson M."/>
            <person name="Adriaenssens E.M."/>
            <person name="Foster-Nyarko E."/>
            <person name="Jarju S."/>
            <person name="Secka A."/>
            <person name="Antonio M."/>
            <person name="Oren A."/>
            <person name="Chaudhuri R.R."/>
            <person name="La Ragione R."/>
            <person name="Hildebrand F."/>
            <person name="Pallen M.J."/>
        </authorList>
    </citation>
    <scope>NUCLEOTIDE SEQUENCE</scope>
    <source>
        <strain evidence="2">ChiGjej5B5-22894</strain>
    </source>
</reference>
<evidence type="ECO:0000313" key="3">
    <source>
        <dbReference type="Proteomes" id="UP000742460"/>
    </source>
</evidence>
<evidence type="ECO:0000256" key="1">
    <source>
        <dbReference type="SAM" id="MobiDB-lite"/>
    </source>
</evidence>